<sequence length="1152" mass="126428">MKLNVINNSSEEVSCCESGVDLSRRRFLVAAGALTAAFRGGPLLAEDRRGTYSDALKTHSSLRGYWRLDGDLTDVMGKASATSPGTTSFVSGAIEGKALSLVPEQMVSVKQTDHLRGRSATLEMFFKIASPPRGDQASVIIAQTAGQQARYIVGVKNDLSALVYQNVNGDVLTTIHLATDQPIKVGRWYHLAITSFDLDLRAYVDGYECSLVGGAFEFTRRGPAKSTMTFGETTVDGWGSTNICLDEVACYASGLTQAELQEHLKAAGWGQRLKETGETVARVENERNARRARKEQAILNDPALTGPGKTRVYEGENLDAINFTVGGIGAGGIQFNGKAEPAIWQIACNYSEERIADSFLAVRAKPADGKPVVRALQTAPVGAFAAMPSLKFEGEYPLGKYRFVEPLLPVEVELEVFNPFIPMDLKNSAIPCAVYSVKVTNPSSSAVELDVLASQKNALGYAEGKGGGFGKNQNQILSRADGKVVEDSGLPDRPATDWTLLHMTRDGIAGSDMVLMTQADGATGCASWDSHQELHGDFDADGQCKGPSKSEASAAGKTVNGAISAPLELAPGETKSITFVLTWYFEGGRHGEGKATRNLEGEGNSKGGKWNRQGQNYTNWWPSAMGVATYLRDNLEELTTRTRRFHDTLYASTIPVWLLDRMSSQLAVLRSQTCWWAADGYFGAWEGCNPTKGCCGGNCTHVWHYAQGHARLLPELGRKMREQDYLMQLPNGLTPYRHTNQKPAADGHFGTILNTYREHLCTADNSWLQSQWPKVKKAIDWGIDHWNPRRNGYLQTTQHNTLDGDMTGCSSWIGSLYLSSLEAGARMAELMGESDTAAEYRRIRESGKKLQNERLWNGEYYIQEVGEKRNQDYLDGCHIDQVLGEWWADQVGIDRNFPADRSKQALQSLLKYNFLADFHGQSLKPRQYCEIEDGGIKMITWPKDPQPIPGMKYGDEVMTGFEYGAAVSLIQNGMLHQGLMVMKVISDRYNGRLRTEGVSNFANGPWGYSGNPFGDDECGKFYGRSLSVWSALIALQGFLYDGPAGIIGFRPTLNPEDHASFFTVAQGYGLFSQTQNANLVHASIDLREGTLRLTEIVLALPDRKHPESVQLKIAGKQIDSRSKVKNGTLQVLLSSPLVMKAGQSLDVQARYV</sequence>
<accession>A0ABY1Q3F3</accession>
<dbReference type="PROSITE" id="PS51318">
    <property type="entry name" value="TAT"/>
    <property type="match status" value="1"/>
</dbReference>
<dbReference type="Pfam" id="PF04685">
    <property type="entry name" value="DUF608"/>
    <property type="match status" value="1"/>
</dbReference>
<gene>
    <name evidence="3" type="ORF">SAMN06265222_104213</name>
</gene>
<dbReference type="InterPro" id="IPR008928">
    <property type="entry name" value="6-hairpin_glycosidase_sf"/>
</dbReference>
<dbReference type="Gene3D" id="2.60.120.200">
    <property type="match status" value="1"/>
</dbReference>
<keyword evidence="4" id="KW-1185">Reference proteome</keyword>
<evidence type="ECO:0000259" key="1">
    <source>
        <dbReference type="Pfam" id="PF04685"/>
    </source>
</evidence>
<dbReference type="RefSeq" id="WP_283432397.1">
    <property type="nucleotide sequence ID" value="NZ_FXUG01000004.1"/>
</dbReference>
<protein>
    <submittedName>
        <fullName evidence="3">Uncharacterized protein, contains GBA2_N and DUF608 domains</fullName>
    </submittedName>
</protein>
<comment type="caution">
    <text evidence="3">The sequence shown here is derived from an EMBL/GenBank/DDBJ whole genome shotgun (WGS) entry which is preliminary data.</text>
</comment>
<dbReference type="EMBL" id="FXUG01000004">
    <property type="protein sequence ID" value="SMP54131.1"/>
    <property type="molecule type" value="Genomic_DNA"/>
</dbReference>
<dbReference type="InterPro" id="IPR052566">
    <property type="entry name" value="Non-lysos_glucosylceramidase"/>
</dbReference>
<dbReference type="SUPFAM" id="SSF48208">
    <property type="entry name" value="Six-hairpin glycosidases"/>
    <property type="match status" value="1"/>
</dbReference>
<feature type="domain" description="Glycosyl-hydrolase family 116 N-terminal" evidence="2">
    <location>
        <begin position="325"/>
        <end position="636"/>
    </location>
</feature>
<dbReference type="InterPro" id="IPR013320">
    <property type="entry name" value="ConA-like_dom_sf"/>
</dbReference>
<dbReference type="InterPro" id="IPR012341">
    <property type="entry name" value="6hp_glycosidase-like_sf"/>
</dbReference>
<dbReference type="Gene3D" id="1.50.10.10">
    <property type="match status" value="1"/>
</dbReference>
<organism evidence="3 4">
    <name type="scientific">Neorhodopirellula lusitana</name>
    <dbReference type="NCBI Taxonomy" id="445327"/>
    <lineage>
        <taxon>Bacteria</taxon>
        <taxon>Pseudomonadati</taxon>
        <taxon>Planctomycetota</taxon>
        <taxon>Planctomycetia</taxon>
        <taxon>Pirellulales</taxon>
        <taxon>Pirellulaceae</taxon>
        <taxon>Neorhodopirellula</taxon>
    </lineage>
</organism>
<dbReference type="Proteomes" id="UP001158067">
    <property type="component" value="Unassembled WGS sequence"/>
</dbReference>
<dbReference type="InterPro" id="IPR006775">
    <property type="entry name" value="GH116_catalytic"/>
</dbReference>
<dbReference type="InterPro" id="IPR006311">
    <property type="entry name" value="TAT_signal"/>
</dbReference>
<dbReference type="SUPFAM" id="SSF49899">
    <property type="entry name" value="Concanavalin A-like lectins/glucanases"/>
    <property type="match status" value="1"/>
</dbReference>
<dbReference type="PANTHER" id="PTHR12654">
    <property type="entry name" value="BILE ACID BETA-GLUCOSIDASE-RELATED"/>
    <property type="match status" value="1"/>
</dbReference>
<evidence type="ECO:0000259" key="2">
    <source>
        <dbReference type="Pfam" id="PF12215"/>
    </source>
</evidence>
<dbReference type="Pfam" id="PF13385">
    <property type="entry name" value="Laminin_G_3"/>
    <property type="match status" value="1"/>
</dbReference>
<reference evidence="3 4" key="1">
    <citation type="submission" date="2017-05" db="EMBL/GenBank/DDBJ databases">
        <authorList>
            <person name="Varghese N."/>
            <person name="Submissions S."/>
        </authorList>
    </citation>
    <scope>NUCLEOTIDE SEQUENCE [LARGE SCALE GENOMIC DNA]</scope>
    <source>
        <strain evidence="3 4">DSM 25457</strain>
    </source>
</reference>
<feature type="domain" description="Glycosyl-hydrolase family 116 catalytic region" evidence="1">
    <location>
        <begin position="745"/>
        <end position="1030"/>
    </location>
</feature>
<dbReference type="PANTHER" id="PTHR12654:SF0">
    <property type="entry name" value="NON-LYSOSOMAL GLUCOSYLCERAMIDASE"/>
    <property type="match status" value="1"/>
</dbReference>
<evidence type="ECO:0000313" key="4">
    <source>
        <dbReference type="Proteomes" id="UP001158067"/>
    </source>
</evidence>
<proteinExistence type="predicted"/>
<name>A0ABY1Q3F3_9BACT</name>
<dbReference type="InterPro" id="IPR024462">
    <property type="entry name" value="GH116_N"/>
</dbReference>
<dbReference type="Pfam" id="PF12215">
    <property type="entry name" value="Glyco_hydr_116N"/>
    <property type="match status" value="1"/>
</dbReference>
<evidence type="ECO:0000313" key="3">
    <source>
        <dbReference type="EMBL" id="SMP54131.1"/>
    </source>
</evidence>